<dbReference type="EMBL" id="JBHUMR010000012">
    <property type="protein sequence ID" value="MFD2617481.1"/>
    <property type="molecule type" value="Genomic_DNA"/>
</dbReference>
<sequence length="288" mass="32165">MGKKPLIQVEDVSFQYLVNKDEKIPVLKNISFNIYPGEYVAIIGHNGSGKSTLSKHLNGILKPSQGEVLVNGMNTKEKRLLKRIRQEVGMVFQNPDNQLIATTVEDDVAFGLENTGVPMDEMESRIRFALDVVGMSEMSKRAPHHLSGGQKQRVAIAGIIAMMPKCLVLDEATSMLDTYGRKDILKVIRKLNDDGMAIITVTHHMSEVAEADRVIVIEGGNIVLQGTPREIFQKKAFLQNIQLDVPAASRIAELVHHNHANFNPEIIHSYEIVNEVKRLLKGGENEWR</sequence>
<protein>
    <recommendedName>
        <fullName evidence="10">ABC transporter ATP-binding protein</fullName>
    </recommendedName>
</protein>
<organism evidence="12 13">
    <name type="scientific">Terrilactibacillus laevilacticus</name>
    <dbReference type="NCBI Taxonomy" id="1380157"/>
    <lineage>
        <taxon>Bacteria</taxon>
        <taxon>Bacillati</taxon>
        <taxon>Bacillota</taxon>
        <taxon>Bacilli</taxon>
        <taxon>Bacillales</taxon>
        <taxon>Bacillaceae</taxon>
        <taxon>Terrilactibacillus</taxon>
    </lineage>
</organism>
<evidence type="ECO:0000256" key="2">
    <source>
        <dbReference type="ARBA" id="ARBA00005417"/>
    </source>
</evidence>
<name>A0ABW5PRH7_9BACI</name>
<evidence type="ECO:0000256" key="6">
    <source>
        <dbReference type="ARBA" id="ARBA00022840"/>
    </source>
</evidence>
<dbReference type="InterPro" id="IPR015856">
    <property type="entry name" value="ABC_transpr_CbiO/EcfA_su"/>
</dbReference>
<keyword evidence="7" id="KW-1278">Translocase</keyword>
<proteinExistence type="inferred from homology"/>
<dbReference type="CDD" id="cd03225">
    <property type="entry name" value="ABC_cobalt_CbiO_domain1"/>
    <property type="match status" value="1"/>
</dbReference>
<dbReference type="InterPro" id="IPR050095">
    <property type="entry name" value="ECF_ABC_transporter_ATP-bd"/>
</dbReference>
<evidence type="ECO:0000256" key="3">
    <source>
        <dbReference type="ARBA" id="ARBA00022448"/>
    </source>
</evidence>
<dbReference type="NCBIfam" id="NF010167">
    <property type="entry name" value="PRK13648.1"/>
    <property type="match status" value="1"/>
</dbReference>
<dbReference type="RefSeq" id="WP_141191225.1">
    <property type="nucleotide sequence ID" value="NZ_JBHUMR010000012.1"/>
</dbReference>
<dbReference type="InterPro" id="IPR017871">
    <property type="entry name" value="ABC_transporter-like_CS"/>
</dbReference>
<evidence type="ECO:0000259" key="11">
    <source>
        <dbReference type="PROSITE" id="PS50893"/>
    </source>
</evidence>
<evidence type="ECO:0000313" key="12">
    <source>
        <dbReference type="EMBL" id="MFD2617481.1"/>
    </source>
</evidence>
<feature type="domain" description="ABC transporter" evidence="11">
    <location>
        <begin position="7"/>
        <end position="244"/>
    </location>
</feature>
<comment type="similarity">
    <text evidence="2 10">Belongs to the ABC transporter superfamily.</text>
</comment>
<evidence type="ECO:0000256" key="9">
    <source>
        <dbReference type="ARBA" id="ARBA00025157"/>
    </source>
</evidence>
<evidence type="ECO:0000256" key="5">
    <source>
        <dbReference type="ARBA" id="ARBA00022741"/>
    </source>
</evidence>
<dbReference type="PROSITE" id="PS50893">
    <property type="entry name" value="ABC_TRANSPORTER_2"/>
    <property type="match status" value="1"/>
</dbReference>
<evidence type="ECO:0000313" key="13">
    <source>
        <dbReference type="Proteomes" id="UP001597458"/>
    </source>
</evidence>
<comment type="function">
    <text evidence="9">Probably part of an ABC transporter complex. Responsible for energy coupling to the transport system.</text>
</comment>
<dbReference type="SUPFAM" id="SSF52540">
    <property type="entry name" value="P-loop containing nucleoside triphosphate hydrolases"/>
    <property type="match status" value="1"/>
</dbReference>
<dbReference type="PROSITE" id="PS00211">
    <property type="entry name" value="ABC_TRANSPORTER_1"/>
    <property type="match status" value="1"/>
</dbReference>
<comment type="subcellular location">
    <subcellularLocation>
        <location evidence="1 10">Cell membrane</location>
        <topology evidence="1 10">Peripheral membrane protein</topology>
    </subcellularLocation>
</comment>
<evidence type="ECO:0000256" key="7">
    <source>
        <dbReference type="ARBA" id="ARBA00022967"/>
    </source>
</evidence>
<keyword evidence="5 10" id="KW-0547">Nucleotide-binding</keyword>
<keyword evidence="4 10" id="KW-1003">Cell membrane</keyword>
<evidence type="ECO:0000256" key="10">
    <source>
        <dbReference type="RuleBase" id="RU364103"/>
    </source>
</evidence>
<accession>A0ABW5PRH7</accession>
<evidence type="ECO:0000256" key="1">
    <source>
        <dbReference type="ARBA" id="ARBA00004202"/>
    </source>
</evidence>
<dbReference type="Pfam" id="PF00005">
    <property type="entry name" value="ABC_tran"/>
    <property type="match status" value="1"/>
</dbReference>
<keyword evidence="8 10" id="KW-0472">Membrane</keyword>
<gene>
    <name evidence="12" type="ORF">ACFSTF_09220</name>
</gene>
<dbReference type="PANTHER" id="PTHR43553:SF24">
    <property type="entry name" value="ENERGY-COUPLING FACTOR TRANSPORTER ATP-BINDING PROTEIN ECFA1"/>
    <property type="match status" value="1"/>
</dbReference>
<dbReference type="InterPro" id="IPR027417">
    <property type="entry name" value="P-loop_NTPase"/>
</dbReference>
<keyword evidence="6 10" id="KW-0067">ATP-binding</keyword>
<dbReference type="Gene3D" id="3.40.50.300">
    <property type="entry name" value="P-loop containing nucleotide triphosphate hydrolases"/>
    <property type="match status" value="1"/>
</dbReference>
<dbReference type="InterPro" id="IPR003593">
    <property type="entry name" value="AAA+_ATPase"/>
</dbReference>
<evidence type="ECO:0000256" key="8">
    <source>
        <dbReference type="ARBA" id="ARBA00023136"/>
    </source>
</evidence>
<comment type="function">
    <text evidence="10">Part of an ABC transporter complex. Responsible for energy coupling to the transport system.</text>
</comment>
<dbReference type="Proteomes" id="UP001597458">
    <property type="component" value="Unassembled WGS sequence"/>
</dbReference>
<keyword evidence="13" id="KW-1185">Reference proteome</keyword>
<dbReference type="SMART" id="SM00382">
    <property type="entry name" value="AAA"/>
    <property type="match status" value="1"/>
</dbReference>
<comment type="caution">
    <text evidence="12">The sequence shown here is derived from an EMBL/GenBank/DDBJ whole genome shotgun (WGS) entry which is preliminary data.</text>
</comment>
<dbReference type="InterPro" id="IPR030947">
    <property type="entry name" value="EcfA_1"/>
</dbReference>
<keyword evidence="3 10" id="KW-0813">Transport</keyword>
<dbReference type="NCBIfam" id="TIGR01166">
    <property type="entry name" value="cbiO"/>
    <property type="match status" value="1"/>
</dbReference>
<dbReference type="InterPro" id="IPR005876">
    <property type="entry name" value="Co_trans_ATP-bd"/>
</dbReference>
<dbReference type="PANTHER" id="PTHR43553">
    <property type="entry name" value="HEAVY METAL TRANSPORTER"/>
    <property type="match status" value="1"/>
</dbReference>
<evidence type="ECO:0000256" key="4">
    <source>
        <dbReference type="ARBA" id="ARBA00022475"/>
    </source>
</evidence>
<dbReference type="InterPro" id="IPR003439">
    <property type="entry name" value="ABC_transporter-like_ATP-bd"/>
</dbReference>
<dbReference type="NCBIfam" id="TIGR04520">
    <property type="entry name" value="ECF_ATPase_1"/>
    <property type="match status" value="1"/>
</dbReference>
<reference evidence="13" key="1">
    <citation type="journal article" date="2019" name="Int. J. Syst. Evol. Microbiol.">
        <title>The Global Catalogue of Microorganisms (GCM) 10K type strain sequencing project: providing services to taxonomists for standard genome sequencing and annotation.</title>
        <authorList>
            <consortium name="The Broad Institute Genomics Platform"/>
            <consortium name="The Broad Institute Genome Sequencing Center for Infectious Disease"/>
            <person name="Wu L."/>
            <person name="Ma J."/>
        </authorList>
    </citation>
    <scope>NUCLEOTIDE SEQUENCE [LARGE SCALE GENOMIC DNA]</scope>
    <source>
        <strain evidence="13">TISTR 2241</strain>
    </source>
</reference>